<accession>A0AAW1SJH2</accession>
<dbReference type="Proteomes" id="UP001445335">
    <property type="component" value="Unassembled WGS sequence"/>
</dbReference>
<proteinExistence type="predicted"/>
<gene>
    <name evidence="5" type="ORF">WJX81_003855</name>
</gene>
<keyword evidence="1" id="KW-0489">Methyltransferase</keyword>
<dbReference type="PANTHER" id="PTHR13271:SF103">
    <property type="entry name" value="N-METHYLTRANSFERASE DOMAIN AND SET DOMAIN CONTAINING PROTEIN-RELATED"/>
    <property type="match status" value="1"/>
</dbReference>
<dbReference type="InterPro" id="IPR046341">
    <property type="entry name" value="SET_dom_sf"/>
</dbReference>
<dbReference type="SUPFAM" id="SSF82199">
    <property type="entry name" value="SET domain"/>
    <property type="match status" value="1"/>
</dbReference>
<feature type="domain" description="Rubisco LSMT substrate-binding" evidence="4">
    <location>
        <begin position="225"/>
        <end position="338"/>
    </location>
</feature>
<dbReference type="Pfam" id="PF09273">
    <property type="entry name" value="Rubis-subs-bind"/>
    <property type="match status" value="1"/>
</dbReference>
<keyword evidence="3" id="KW-0949">S-adenosyl-L-methionine</keyword>
<dbReference type="Gene3D" id="3.90.1420.10">
    <property type="entry name" value="Rubisco LSMT, substrate-binding domain"/>
    <property type="match status" value="1"/>
</dbReference>
<dbReference type="InterPro" id="IPR050600">
    <property type="entry name" value="SETD3_SETD6_MTase"/>
</dbReference>
<dbReference type="GO" id="GO:0032259">
    <property type="term" value="P:methylation"/>
    <property type="evidence" value="ECO:0007669"/>
    <property type="project" value="UniProtKB-KW"/>
</dbReference>
<evidence type="ECO:0000313" key="6">
    <source>
        <dbReference type="Proteomes" id="UP001445335"/>
    </source>
</evidence>
<reference evidence="5 6" key="1">
    <citation type="journal article" date="2024" name="Nat. Commun.">
        <title>Phylogenomics reveals the evolutionary origins of lichenization in chlorophyte algae.</title>
        <authorList>
            <person name="Puginier C."/>
            <person name="Libourel C."/>
            <person name="Otte J."/>
            <person name="Skaloud P."/>
            <person name="Haon M."/>
            <person name="Grisel S."/>
            <person name="Petersen M."/>
            <person name="Berrin J.G."/>
            <person name="Delaux P.M."/>
            <person name="Dal Grande F."/>
            <person name="Keller J."/>
        </authorList>
    </citation>
    <scope>NUCLEOTIDE SEQUENCE [LARGE SCALE GENOMIC DNA]</scope>
    <source>
        <strain evidence="5 6">SAG 245.80</strain>
    </source>
</reference>
<evidence type="ECO:0000256" key="3">
    <source>
        <dbReference type="ARBA" id="ARBA00022691"/>
    </source>
</evidence>
<keyword evidence="6" id="KW-1185">Reference proteome</keyword>
<dbReference type="GO" id="GO:0016279">
    <property type="term" value="F:protein-lysine N-methyltransferase activity"/>
    <property type="evidence" value="ECO:0007669"/>
    <property type="project" value="TreeGrafter"/>
</dbReference>
<evidence type="ECO:0000259" key="4">
    <source>
        <dbReference type="Pfam" id="PF09273"/>
    </source>
</evidence>
<dbReference type="PANTHER" id="PTHR13271">
    <property type="entry name" value="UNCHARACTERIZED PUTATIVE METHYLTRANSFERASE"/>
    <property type="match status" value="1"/>
</dbReference>
<keyword evidence="2" id="KW-0808">Transferase</keyword>
<dbReference type="CDD" id="cd10527">
    <property type="entry name" value="SET_LSMT"/>
    <property type="match status" value="1"/>
</dbReference>
<dbReference type="InterPro" id="IPR036464">
    <property type="entry name" value="Rubisco_LSMT_subst-bd_sf"/>
</dbReference>
<dbReference type="InterPro" id="IPR015353">
    <property type="entry name" value="Rubisco_LSMT_subst-bd"/>
</dbReference>
<dbReference type="AlphaFoldDB" id="A0AAW1SJH2"/>
<organism evidence="5 6">
    <name type="scientific">Elliptochloris bilobata</name>
    <dbReference type="NCBI Taxonomy" id="381761"/>
    <lineage>
        <taxon>Eukaryota</taxon>
        <taxon>Viridiplantae</taxon>
        <taxon>Chlorophyta</taxon>
        <taxon>core chlorophytes</taxon>
        <taxon>Trebouxiophyceae</taxon>
        <taxon>Trebouxiophyceae incertae sedis</taxon>
        <taxon>Elliptochloris clade</taxon>
        <taxon>Elliptochloris</taxon>
    </lineage>
</organism>
<protein>
    <recommendedName>
        <fullName evidence="4">Rubisco LSMT substrate-binding domain-containing protein</fullName>
    </recommendedName>
</protein>
<evidence type="ECO:0000256" key="1">
    <source>
        <dbReference type="ARBA" id="ARBA00022603"/>
    </source>
</evidence>
<evidence type="ECO:0000313" key="5">
    <source>
        <dbReference type="EMBL" id="KAK9845838.1"/>
    </source>
</evidence>
<dbReference type="Gene3D" id="3.90.1410.10">
    <property type="entry name" value="set domain protein methyltransferase, domain 1"/>
    <property type="match status" value="1"/>
</dbReference>
<dbReference type="EMBL" id="JALJOU010000002">
    <property type="protein sequence ID" value="KAK9845838.1"/>
    <property type="molecule type" value="Genomic_DNA"/>
</dbReference>
<sequence>MGCALGALGDLPRETVLLLFTMVDCHDADSPWAPLWRSLAPVLTGLTASEADVAMLEGTPAHAQVVAARQHVREQYEGVRPVAEALTAAYPALIPPEHVDLAAYLSAVELHYSHALEQVDVPGEGVTPCVVPLATLLNHCATAPHVVRYGTLSPASRQEAASCITRDVLELKALRPCAAGDQVFLSYGPLPNLRALLFYGFALEHNPHDTLALTFEVDEEGSGAAALRQAALARHGLTLEHCLRVGGLRARPLVATLRVLAADAADLERLCSGDADPLQEPVSAEGERDAVEMLARALRPLESAYSGALDAAAARRADDRSPFARGAVLFMAGQRAILCDALATCDAWAAKAGAQDY</sequence>
<comment type="caution">
    <text evidence="5">The sequence shown here is derived from an EMBL/GenBank/DDBJ whole genome shotgun (WGS) entry which is preliminary data.</text>
</comment>
<dbReference type="SUPFAM" id="SSF81822">
    <property type="entry name" value="RuBisCo LSMT C-terminal, substrate-binding domain"/>
    <property type="match status" value="1"/>
</dbReference>
<name>A0AAW1SJH2_9CHLO</name>
<evidence type="ECO:0000256" key="2">
    <source>
        <dbReference type="ARBA" id="ARBA00022679"/>
    </source>
</evidence>